<accession>A0AA39YG20</accession>
<name>A0AA39YG20_9PEZI</name>
<evidence type="ECO:0000313" key="3">
    <source>
        <dbReference type="Proteomes" id="UP001174936"/>
    </source>
</evidence>
<proteinExistence type="inferred from homology"/>
<reference evidence="2" key="1">
    <citation type="submission" date="2023-06" db="EMBL/GenBank/DDBJ databases">
        <title>Genome-scale phylogeny and comparative genomics of the fungal order Sordariales.</title>
        <authorList>
            <consortium name="Lawrence Berkeley National Laboratory"/>
            <person name="Hensen N."/>
            <person name="Bonometti L."/>
            <person name="Westerberg I."/>
            <person name="Brannstrom I.O."/>
            <person name="Guillou S."/>
            <person name="Cros-Aarteil S."/>
            <person name="Calhoun S."/>
            <person name="Haridas S."/>
            <person name="Kuo A."/>
            <person name="Mondo S."/>
            <person name="Pangilinan J."/>
            <person name="Riley R."/>
            <person name="Labutti K."/>
            <person name="Andreopoulos B."/>
            <person name="Lipzen A."/>
            <person name="Chen C."/>
            <person name="Yanf M."/>
            <person name="Daum C."/>
            <person name="Ng V."/>
            <person name="Clum A."/>
            <person name="Steindorff A."/>
            <person name="Ohm R."/>
            <person name="Martin F."/>
            <person name="Silar P."/>
            <person name="Natvig D."/>
            <person name="Lalanne C."/>
            <person name="Gautier V."/>
            <person name="Ament-Velasquez S.L."/>
            <person name="Kruys A."/>
            <person name="Hutchinson M.I."/>
            <person name="Powell A.J."/>
            <person name="Barry K."/>
            <person name="Miller A.N."/>
            <person name="Grigoriev I.V."/>
            <person name="Debuchy R."/>
            <person name="Gladieux P."/>
            <person name="Thoren M.H."/>
            <person name="Johannesson H."/>
        </authorList>
    </citation>
    <scope>NUCLEOTIDE SEQUENCE</scope>
    <source>
        <strain evidence="2">SMH2532-1</strain>
    </source>
</reference>
<evidence type="ECO:0000313" key="2">
    <source>
        <dbReference type="EMBL" id="KAK0651977.1"/>
    </source>
</evidence>
<dbReference type="AlphaFoldDB" id="A0AA39YG20"/>
<dbReference type="SUPFAM" id="SSF53335">
    <property type="entry name" value="S-adenosyl-L-methionine-dependent methyltransferases"/>
    <property type="match status" value="1"/>
</dbReference>
<dbReference type="EMBL" id="JAULSV010000002">
    <property type="protein sequence ID" value="KAK0651977.1"/>
    <property type="molecule type" value="Genomic_DNA"/>
</dbReference>
<sequence>SATLVDTVVDSGYLPRFILALAARHQIRERVAMISATPEVALKRKLEFVEQLRTMSIAVETKTANEQHYEVNVGLYTAALGPRLKYSCALYENGNETLEEAEEKMLASYIERGELKDGMRIWIVGKCFTYRCGWGSASFYFAEKLPGAKIVGFSNSKTQKAYIDEQAAKRGLKNIEVITGNITDYEFEPESFDRVVSIEMFEHMKNYQALFAKLARALRPGGKMFAHILAHKDSPYHFEEGWMTTHFFTGGTMPSSDLFLYFQDDLKIKKHWLLSGKHYEKTLRAWLNNFTANKKKVWPTLVEDYGEQNASVWFNRWQLYFLACAEFFGYDNGNVFGIAQYLFEKPEEARPGSS</sequence>
<dbReference type="PANTHER" id="PTHR43832">
    <property type="match status" value="1"/>
</dbReference>
<dbReference type="Gene3D" id="3.40.50.150">
    <property type="entry name" value="Vaccinia Virus protein VP39"/>
    <property type="match status" value="1"/>
</dbReference>
<gene>
    <name evidence="2" type="ORF">B0T16DRAFT_321736</name>
</gene>
<dbReference type="PANTHER" id="PTHR43832:SF1">
    <property type="entry name" value="S-ADENOSYL-L-METHIONINE-DEPENDENT METHYLTRANSFERASES SUPERFAMILY PROTEIN"/>
    <property type="match status" value="1"/>
</dbReference>
<keyword evidence="3" id="KW-1185">Reference proteome</keyword>
<dbReference type="Proteomes" id="UP001174936">
    <property type="component" value="Unassembled WGS sequence"/>
</dbReference>
<comment type="similarity">
    <text evidence="1">Belongs to the CFA/CMAS family.</text>
</comment>
<dbReference type="FunFam" id="3.40.50.150:FF:000554">
    <property type="entry name" value="Cation-transporting ATPase"/>
    <property type="match status" value="1"/>
</dbReference>
<dbReference type="CDD" id="cd02440">
    <property type="entry name" value="AdoMet_MTases"/>
    <property type="match status" value="1"/>
</dbReference>
<comment type="caution">
    <text evidence="2">The sequence shown here is derived from an EMBL/GenBank/DDBJ whole genome shotgun (WGS) entry which is preliminary data.</text>
</comment>
<dbReference type="Pfam" id="PF02353">
    <property type="entry name" value="CMAS"/>
    <property type="match status" value="1"/>
</dbReference>
<feature type="non-terminal residue" evidence="2">
    <location>
        <position position="1"/>
    </location>
</feature>
<dbReference type="InterPro" id="IPR029063">
    <property type="entry name" value="SAM-dependent_MTases_sf"/>
</dbReference>
<protein>
    <submittedName>
        <fullName evidence="2">Cyclopropane-fatty-acyl-phospholipid synthase-like protein</fullName>
    </submittedName>
</protein>
<organism evidence="2 3">
    <name type="scientific">Cercophora newfieldiana</name>
    <dbReference type="NCBI Taxonomy" id="92897"/>
    <lineage>
        <taxon>Eukaryota</taxon>
        <taxon>Fungi</taxon>
        <taxon>Dikarya</taxon>
        <taxon>Ascomycota</taxon>
        <taxon>Pezizomycotina</taxon>
        <taxon>Sordariomycetes</taxon>
        <taxon>Sordariomycetidae</taxon>
        <taxon>Sordariales</taxon>
        <taxon>Lasiosphaeriaceae</taxon>
        <taxon>Cercophora</taxon>
    </lineage>
</organism>
<evidence type="ECO:0000256" key="1">
    <source>
        <dbReference type="ARBA" id="ARBA00010815"/>
    </source>
</evidence>